<evidence type="ECO:0000256" key="8">
    <source>
        <dbReference type="ARBA" id="ARBA00023010"/>
    </source>
</evidence>
<evidence type="ECO:0000256" key="6">
    <source>
        <dbReference type="ARBA" id="ARBA00022824"/>
    </source>
</evidence>
<accession>A0A443QFK9</accession>
<feature type="non-terminal residue" evidence="10">
    <location>
        <position position="1"/>
    </location>
</feature>
<organism evidence="10 11">
    <name type="scientific">Leptotrombidium deliense</name>
    <dbReference type="NCBI Taxonomy" id="299467"/>
    <lineage>
        <taxon>Eukaryota</taxon>
        <taxon>Metazoa</taxon>
        <taxon>Ecdysozoa</taxon>
        <taxon>Arthropoda</taxon>
        <taxon>Chelicerata</taxon>
        <taxon>Arachnida</taxon>
        <taxon>Acari</taxon>
        <taxon>Acariformes</taxon>
        <taxon>Trombidiformes</taxon>
        <taxon>Prostigmata</taxon>
        <taxon>Anystina</taxon>
        <taxon>Parasitengona</taxon>
        <taxon>Trombiculoidea</taxon>
        <taxon>Trombiculidae</taxon>
        <taxon>Leptotrombidium</taxon>
    </lineage>
</organism>
<dbReference type="SUPFAM" id="SSF48371">
    <property type="entry name" value="ARM repeat"/>
    <property type="match status" value="1"/>
</dbReference>
<dbReference type="GO" id="GO:0000774">
    <property type="term" value="F:adenyl-nucleotide exchange factor activity"/>
    <property type="evidence" value="ECO:0007669"/>
    <property type="project" value="TreeGrafter"/>
</dbReference>
<evidence type="ECO:0000256" key="3">
    <source>
        <dbReference type="ARBA" id="ARBA00015352"/>
    </source>
</evidence>
<dbReference type="STRING" id="299467.A0A443QFK9"/>
<reference evidence="10 11" key="1">
    <citation type="journal article" date="2018" name="Gigascience">
        <title>Genomes of trombidid mites reveal novel predicted allergens and laterally-transferred genes associated with secondary metabolism.</title>
        <authorList>
            <person name="Dong X."/>
            <person name="Chaisiri K."/>
            <person name="Xia D."/>
            <person name="Armstrong S.D."/>
            <person name="Fang Y."/>
            <person name="Donnelly M.J."/>
            <person name="Kadowaki T."/>
            <person name="McGarry J.W."/>
            <person name="Darby A.C."/>
            <person name="Makepeace B.L."/>
        </authorList>
    </citation>
    <scope>NUCLEOTIDE SEQUENCE [LARGE SCALE GENOMIC DNA]</scope>
    <source>
        <strain evidence="10">UoL-UT</strain>
    </source>
</reference>
<dbReference type="EMBL" id="NCKV01056980">
    <property type="protein sequence ID" value="RWS01797.1"/>
    <property type="molecule type" value="Genomic_DNA"/>
</dbReference>
<evidence type="ECO:0000313" key="11">
    <source>
        <dbReference type="Proteomes" id="UP000288716"/>
    </source>
</evidence>
<proteinExistence type="inferred from homology"/>
<name>A0A443QFK9_9ACAR</name>
<keyword evidence="9" id="KW-0325">Glycoprotein</keyword>
<keyword evidence="8" id="KW-0811">Translocation</keyword>
<evidence type="ECO:0000256" key="1">
    <source>
        <dbReference type="ARBA" id="ARBA00004319"/>
    </source>
</evidence>
<comment type="caution">
    <text evidence="10">The sequence shown here is derived from an EMBL/GenBank/DDBJ whole genome shotgun (WGS) entry which is preliminary data.</text>
</comment>
<gene>
    <name evidence="10" type="ORF">B4U80_14778</name>
</gene>
<evidence type="ECO:0000256" key="2">
    <source>
        <dbReference type="ARBA" id="ARBA00010588"/>
    </source>
</evidence>
<evidence type="ECO:0000256" key="9">
    <source>
        <dbReference type="ARBA" id="ARBA00023180"/>
    </source>
</evidence>
<evidence type="ECO:0000256" key="5">
    <source>
        <dbReference type="ARBA" id="ARBA00022729"/>
    </source>
</evidence>
<dbReference type="InterPro" id="IPR011989">
    <property type="entry name" value="ARM-like"/>
</dbReference>
<comment type="subcellular location">
    <subcellularLocation>
        <location evidence="1">Endoplasmic reticulum lumen</location>
    </subcellularLocation>
</comment>
<keyword evidence="6" id="KW-0256">Endoplasmic reticulum</keyword>
<protein>
    <recommendedName>
        <fullName evidence="3">Nucleotide exchange factor SIL1</fullName>
    </recommendedName>
</protein>
<dbReference type="Proteomes" id="UP000288716">
    <property type="component" value="Unassembled WGS sequence"/>
</dbReference>
<dbReference type="InterPro" id="IPR050693">
    <property type="entry name" value="Hsp70_NEF-Inhibitors"/>
</dbReference>
<keyword evidence="11" id="KW-1185">Reference proteome</keyword>
<evidence type="ECO:0000256" key="4">
    <source>
        <dbReference type="ARBA" id="ARBA00022448"/>
    </source>
</evidence>
<keyword evidence="4" id="KW-0813">Transport</keyword>
<evidence type="ECO:0000313" key="10">
    <source>
        <dbReference type="EMBL" id="RWS01797.1"/>
    </source>
</evidence>
<dbReference type="PANTHER" id="PTHR19316:SF35">
    <property type="entry name" value="NUCLEOTIDE EXCHANGE FACTOR SIL1"/>
    <property type="match status" value="1"/>
</dbReference>
<dbReference type="PANTHER" id="PTHR19316">
    <property type="entry name" value="PROTEIN FOLDING REGULATOR"/>
    <property type="match status" value="1"/>
</dbReference>
<dbReference type="VEuPathDB" id="VectorBase:LDEU014370"/>
<dbReference type="OrthoDB" id="448649at2759"/>
<dbReference type="InterPro" id="IPR016024">
    <property type="entry name" value="ARM-type_fold"/>
</dbReference>
<evidence type="ECO:0000256" key="7">
    <source>
        <dbReference type="ARBA" id="ARBA00022927"/>
    </source>
</evidence>
<keyword evidence="7" id="KW-0653">Protein transport</keyword>
<dbReference type="Gene3D" id="1.25.10.10">
    <property type="entry name" value="Leucine-rich Repeat Variant"/>
    <property type="match status" value="1"/>
</dbReference>
<dbReference type="AlphaFoldDB" id="A0A443QFK9"/>
<dbReference type="GO" id="GO:0015031">
    <property type="term" value="P:protein transport"/>
    <property type="evidence" value="ECO:0007669"/>
    <property type="project" value="UniProtKB-KW"/>
</dbReference>
<comment type="similarity">
    <text evidence="2">Belongs to the SIL1 family.</text>
</comment>
<dbReference type="GO" id="GO:0005788">
    <property type="term" value="C:endoplasmic reticulum lumen"/>
    <property type="evidence" value="ECO:0007669"/>
    <property type="project" value="UniProtKB-SubCell"/>
</dbReference>
<keyword evidence="5" id="KW-0732">Signal</keyword>
<sequence>GFKALIPDLNSTDESLRALVALTLGSAMQNNVKVQIAAVESNVLDPLLRIISMDTSVTVKSRAVYAVSCLIRQFPFAQKMFLKQGGLSVLASIFKENNLIVDKLKVKIINLLHDILVEQKQALEEQNENKDRYEHPLDSAS</sequence>